<sequence>MNQKTKLFRIATEGKSIDGRVIPREWITQMAATFDPKTYGARIWLEHIRGTLPESPYKAYGDVLALEARDIGGGKQGLYAQLDATPELVAMNKASQKVYTSIEVEPDFAGTGQAYLVGLGVTDSPASLGTERLAFSATHLSRQLSETTLFSPAIAADFALADEDSPSLFSAALDKLNKLLSSKQGKTDKQFGDVAQVLESVAEGMGDLNEQLGDVASLKDSVSRLETELGEAREEFRKHKAELDRQPVGKPRPVAVGGNTGQFTVTDC</sequence>
<keyword evidence="3" id="KW-1185">Reference proteome</keyword>
<protein>
    <submittedName>
        <fullName evidence="2">GPO family capsid scaffolding protein</fullName>
    </submittedName>
</protein>
<dbReference type="AlphaFoldDB" id="A0A516SHT1"/>
<proteinExistence type="predicted"/>
<reference evidence="3" key="1">
    <citation type="submission" date="2019-07" db="EMBL/GenBank/DDBJ databases">
        <title>Chitinimonas sp. nov., isolated from Ny-Alesund, arctica soil.</title>
        <authorList>
            <person name="Xu Q."/>
            <person name="Peng F."/>
        </authorList>
    </citation>
    <scope>NUCLEOTIDE SEQUENCE [LARGE SCALE GENOMIC DNA]</scope>
    <source>
        <strain evidence="3">R3-44</strain>
    </source>
</reference>
<evidence type="ECO:0000313" key="3">
    <source>
        <dbReference type="Proteomes" id="UP000317550"/>
    </source>
</evidence>
<accession>A0A516SHT1</accession>
<dbReference type="RefSeq" id="WP_144279107.1">
    <property type="nucleotide sequence ID" value="NZ_CP041730.1"/>
</dbReference>
<dbReference type="Proteomes" id="UP000317550">
    <property type="component" value="Chromosome"/>
</dbReference>
<dbReference type="KEGG" id="cari:FNU76_15925"/>
<feature type="region of interest" description="Disordered" evidence="1">
    <location>
        <begin position="240"/>
        <end position="260"/>
    </location>
</feature>
<organism evidence="2 3">
    <name type="scientific">Chitinimonas arctica</name>
    <dbReference type="NCBI Taxonomy" id="2594795"/>
    <lineage>
        <taxon>Bacteria</taxon>
        <taxon>Pseudomonadati</taxon>
        <taxon>Pseudomonadota</taxon>
        <taxon>Betaproteobacteria</taxon>
        <taxon>Neisseriales</taxon>
        <taxon>Chitinibacteraceae</taxon>
        <taxon>Chitinimonas</taxon>
    </lineage>
</organism>
<dbReference type="OrthoDB" id="5625143at2"/>
<gene>
    <name evidence="2" type="ORF">FNU76_15925</name>
</gene>
<dbReference type="EMBL" id="CP041730">
    <property type="protein sequence ID" value="QDQ27719.1"/>
    <property type="molecule type" value="Genomic_DNA"/>
</dbReference>
<dbReference type="Pfam" id="PF05929">
    <property type="entry name" value="Phage_GPO"/>
    <property type="match status" value="1"/>
</dbReference>
<evidence type="ECO:0000256" key="1">
    <source>
        <dbReference type="SAM" id="MobiDB-lite"/>
    </source>
</evidence>
<dbReference type="InterPro" id="IPR009228">
    <property type="entry name" value="Capsid_scaffold_GpO"/>
</dbReference>
<evidence type="ECO:0000313" key="2">
    <source>
        <dbReference type="EMBL" id="QDQ27719.1"/>
    </source>
</evidence>
<name>A0A516SHT1_9NEIS</name>